<protein>
    <submittedName>
        <fullName evidence="1">Uncharacterized protein</fullName>
    </submittedName>
</protein>
<accession>A0A6G1WGM1</accession>
<reference evidence="1" key="1">
    <citation type="journal article" date="2013" name="Genome Biol.">
        <title>Comparative genomics of the core and accessory genomes of 48 Sinorhizobium strains comprising five genospecies.</title>
        <authorList>
            <person name="Sugawara M."/>
            <person name="Epstein B."/>
            <person name="Badgley B.D."/>
            <person name="Unno T."/>
            <person name="Xu L."/>
            <person name="Reese J."/>
            <person name="Gyaneshwar P."/>
            <person name="Denny R."/>
            <person name="Mudge J."/>
            <person name="Bharti A.K."/>
            <person name="Farmer A.D."/>
            <person name="May G.D."/>
            <person name="Woodward J.E."/>
            <person name="Medigue C."/>
            <person name="Vallenet D."/>
            <person name="Lajus A."/>
            <person name="Rouy Z."/>
            <person name="Martinez-Vaz B."/>
            <person name="Tiffin P."/>
            <person name="Young N.D."/>
            <person name="Sadowsky M.J."/>
        </authorList>
    </citation>
    <scope>NUCLEOTIDE SEQUENCE</scope>
    <source>
        <strain evidence="1">M1</strain>
    </source>
</reference>
<dbReference type="AlphaFoldDB" id="A0A6G1WGM1"/>
<comment type="caution">
    <text evidence="1">The sequence shown here is derived from an EMBL/GenBank/DDBJ whole genome shotgun (WGS) entry which is preliminary data.</text>
</comment>
<dbReference type="EMBL" id="WISB01000040">
    <property type="protein sequence ID" value="MQW68797.1"/>
    <property type="molecule type" value="Genomic_DNA"/>
</dbReference>
<dbReference type="EMBL" id="WISB01000063">
    <property type="protein sequence ID" value="MQW69560.1"/>
    <property type="molecule type" value="Genomic_DNA"/>
</dbReference>
<sequence>MNGGGAKGAGSGGRIVWNNWKQEISIGATDKPFRIEKRQVYESYKAVKANPGAAGVDTDGLLFLSPERSIPRVCRILFCERVH</sequence>
<evidence type="ECO:0000313" key="1">
    <source>
        <dbReference type="EMBL" id="MQW68797.1"/>
    </source>
</evidence>
<evidence type="ECO:0000313" key="2">
    <source>
        <dbReference type="EMBL" id="MQW69560.1"/>
    </source>
</evidence>
<name>A0A6G1WGM1_9HYPH</name>
<organism evidence="1">
    <name type="scientific">Sinorhizobium medicae</name>
    <dbReference type="NCBI Taxonomy" id="110321"/>
    <lineage>
        <taxon>Bacteria</taxon>
        <taxon>Pseudomonadati</taxon>
        <taxon>Pseudomonadota</taxon>
        <taxon>Alphaproteobacteria</taxon>
        <taxon>Hyphomicrobiales</taxon>
        <taxon>Rhizobiaceae</taxon>
        <taxon>Sinorhizobium/Ensifer group</taxon>
        <taxon>Sinorhizobium</taxon>
    </lineage>
</organism>
<gene>
    <name evidence="1" type="ORF">GHJ91_06320</name>
    <name evidence="2" type="ORF">GHJ91_10390</name>
</gene>
<proteinExistence type="predicted"/>